<evidence type="ECO:0000259" key="8">
    <source>
        <dbReference type="Pfam" id="PF20684"/>
    </source>
</evidence>
<comment type="similarity">
    <text evidence="5">Belongs to the SAT4 family.</text>
</comment>
<dbReference type="RefSeq" id="XP_682535.1">
    <property type="nucleotide sequence ID" value="XM_677443.1"/>
</dbReference>
<feature type="domain" description="Rhodopsin" evidence="8">
    <location>
        <begin position="4"/>
        <end position="143"/>
    </location>
</feature>
<dbReference type="KEGG" id="ani:ANIA_09266"/>
<dbReference type="HOGENOM" id="CLU_028200_0_0_1"/>
<sequence>MVSGAITLSYPIMVWVTMSTACRPLSYFWTQFSGTKGECLDINTFFLAAGIINMLNDIIILAIPFPRIIKLQMTLRKKIAICGIMAVGIFVCIASIVRIHYLSVFMNALDITWLMGPVFIWSTIEPSVAIVCACLPHLAPLARIAHHSILSSYNSHSHSRQGPSSNKSRTFRSGSGVGQNNSYRGGSILHRMIKGTDDDEIGLTSYVTAGQHGAFADTASQIRVKSTFVQASNKAE</sequence>
<evidence type="ECO:0000256" key="7">
    <source>
        <dbReference type="SAM" id="Phobius"/>
    </source>
</evidence>
<feature type="compositionally biased region" description="Polar residues" evidence="6">
    <location>
        <begin position="160"/>
        <end position="183"/>
    </location>
</feature>
<accession>C8VQB0</accession>
<dbReference type="InterPro" id="IPR049326">
    <property type="entry name" value="Rhodopsin_dom_fungi"/>
</dbReference>
<dbReference type="GO" id="GO:0016020">
    <property type="term" value="C:membrane"/>
    <property type="evidence" value="ECO:0007669"/>
    <property type="project" value="UniProtKB-SubCell"/>
</dbReference>
<reference evidence="10" key="2">
    <citation type="journal article" date="2009" name="Fungal Genet. Biol.">
        <title>The 2008 update of the Aspergillus nidulans genome annotation: a community effort.</title>
        <authorList>
            <person name="Wortman J.R."/>
            <person name="Gilsenan J.M."/>
            <person name="Joardar V."/>
            <person name="Deegan J."/>
            <person name="Clutterbuck J."/>
            <person name="Andersen M.R."/>
            <person name="Archer D."/>
            <person name="Bencina M."/>
            <person name="Braus G."/>
            <person name="Coutinho P."/>
            <person name="von Dohren H."/>
            <person name="Doonan J."/>
            <person name="Driessen A.J."/>
            <person name="Durek P."/>
            <person name="Espeso E."/>
            <person name="Fekete E."/>
            <person name="Flipphi M."/>
            <person name="Estrada C.G."/>
            <person name="Geysens S."/>
            <person name="Goldman G."/>
            <person name="de Groot P.W."/>
            <person name="Hansen K."/>
            <person name="Harris S.D."/>
            <person name="Heinekamp T."/>
            <person name="Helmstaedt K."/>
            <person name="Henrissat B."/>
            <person name="Hofmann G."/>
            <person name="Homan T."/>
            <person name="Horio T."/>
            <person name="Horiuchi H."/>
            <person name="James S."/>
            <person name="Jones M."/>
            <person name="Karaffa L."/>
            <person name="Karanyi Z."/>
            <person name="Kato M."/>
            <person name="Keller N."/>
            <person name="Kelly D.E."/>
            <person name="Kiel J.A."/>
            <person name="Kim J.M."/>
            <person name="van der Klei I.J."/>
            <person name="Klis F.M."/>
            <person name="Kovalchuk A."/>
            <person name="Krasevec N."/>
            <person name="Kubicek C.P."/>
            <person name="Liu B."/>
            <person name="Maccabe A."/>
            <person name="Meyer V."/>
            <person name="Mirabito P."/>
            <person name="Miskei M."/>
            <person name="Mos M."/>
            <person name="Mullins J."/>
            <person name="Nelson D.R."/>
            <person name="Nielsen J."/>
            <person name="Oakley B.R."/>
            <person name="Osmani S.A."/>
            <person name="Pakula T."/>
            <person name="Paszewski A."/>
            <person name="Paulsen I."/>
            <person name="Pilsyk S."/>
            <person name="Pocsi I."/>
            <person name="Punt P.J."/>
            <person name="Ram A.F."/>
            <person name="Ren Q."/>
            <person name="Robellet X."/>
            <person name="Robson G."/>
            <person name="Seiboth B."/>
            <person name="van Solingen P."/>
            <person name="Specht T."/>
            <person name="Sun J."/>
            <person name="Taheri-Talesh N."/>
            <person name="Takeshita N."/>
            <person name="Ussery D."/>
            <person name="vanKuyk P.A."/>
            <person name="Visser H."/>
            <person name="van de Vondervoort P.J."/>
            <person name="de Vries R.P."/>
            <person name="Walton J."/>
            <person name="Xiang X."/>
            <person name="Xiong Y."/>
            <person name="Zeng A.P."/>
            <person name="Brandt B.W."/>
            <person name="Cornell M.J."/>
            <person name="van den Hondel C.A."/>
            <person name="Visser J."/>
            <person name="Oliver S.G."/>
            <person name="Turner G."/>
        </authorList>
    </citation>
    <scope>GENOME REANNOTATION</scope>
    <source>
        <strain evidence="10">FGSC A4 / ATCC 38163 / CBS 112.46 / NRRL 194 / M139</strain>
    </source>
</reference>
<dbReference type="PANTHER" id="PTHR33048">
    <property type="entry name" value="PTH11-LIKE INTEGRAL MEMBRANE PROTEIN (AFU_ORTHOLOGUE AFUA_5G11245)"/>
    <property type="match status" value="1"/>
</dbReference>
<dbReference type="EMBL" id="BN001308">
    <property type="protein sequence ID" value="CBF87287.1"/>
    <property type="molecule type" value="Genomic_DNA"/>
</dbReference>
<accession>Q5AR14</accession>
<dbReference type="Proteomes" id="UP000000560">
    <property type="component" value="Chromosome VIII"/>
</dbReference>
<proteinExistence type="inferred from homology"/>
<evidence type="ECO:0000256" key="6">
    <source>
        <dbReference type="SAM" id="MobiDB-lite"/>
    </source>
</evidence>
<dbReference type="InterPro" id="IPR052337">
    <property type="entry name" value="SAT4-like"/>
</dbReference>
<comment type="subcellular location">
    <subcellularLocation>
        <location evidence="1">Membrane</location>
        <topology evidence="1">Multi-pass membrane protein</topology>
    </subcellularLocation>
</comment>
<feature type="transmembrane region" description="Helical" evidence="7">
    <location>
        <begin position="42"/>
        <end position="66"/>
    </location>
</feature>
<dbReference type="GeneID" id="2867810"/>
<protein>
    <submittedName>
        <fullName evidence="9">Integral membrane protein Pth11-like, putative (AFU_orthologue AFUA_6G13800)</fullName>
    </submittedName>
</protein>
<feature type="transmembrane region" description="Helical" evidence="7">
    <location>
        <begin position="78"/>
        <end position="99"/>
    </location>
</feature>
<keyword evidence="4 7" id="KW-0472">Membrane</keyword>
<dbReference type="Pfam" id="PF20684">
    <property type="entry name" value="Fung_rhodopsin"/>
    <property type="match status" value="1"/>
</dbReference>
<keyword evidence="3 7" id="KW-1133">Transmembrane helix</keyword>
<dbReference type="AlphaFoldDB" id="Q5AR14"/>
<feature type="transmembrane region" description="Helical" evidence="7">
    <location>
        <begin position="12"/>
        <end position="30"/>
    </location>
</feature>
<gene>
    <name evidence="9" type="ORF">ANIA_09266</name>
</gene>
<dbReference type="eggNOG" id="ENOG502SK46">
    <property type="taxonomic scope" value="Eukaryota"/>
</dbReference>
<feature type="region of interest" description="Disordered" evidence="6">
    <location>
        <begin position="155"/>
        <end position="183"/>
    </location>
</feature>
<keyword evidence="10" id="KW-1185">Reference proteome</keyword>
<evidence type="ECO:0000313" key="10">
    <source>
        <dbReference type="Proteomes" id="UP000000560"/>
    </source>
</evidence>
<reference evidence="10" key="1">
    <citation type="journal article" date="2005" name="Nature">
        <title>Sequencing of Aspergillus nidulans and comparative analysis with A. fumigatus and A. oryzae.</title>
        <authorList>
            <person name="Galagan J.E."/>
            <person name="Calvo S.E."/>
            <person name="Cuomo C."/>
            <person name="Ma L.J."/>
            <person name="Wortman J.R."/>
            <person name="Batzoglou S."/>
            <person name="Lee S.I."/>
            <person name="Basturkmen M."/>
            <person name="Spevak C.C."/>
            <person name="Clutterbuck J."/>
            <person name="Kapitonov V."/>
            <person name="Jurka J."/>
            <person name="Scazzocchio C."/>
            <person name="Farman M."/>
            <person name="Butler J."/>
            <person name="Purcell S."/>
            <person name="Harris S."/>
            <person name="Braus G.H."/>
            <person name="Draht O."/>
            <person name="Busch S."/>
            <person name="D'Enfert C."/>
            <person name="Bouchier C."/>
            <person name="Goldman G.H."/>
            <person name="Bell-Pedersen D."/>
            <person name="Griffiths-Jones S."/>
            <person name="Doonan J.H."/>
            <person name="Yu J."/>
            <person name="Vienken K."/>
            <person name="Pain A."/>
            <person name="Freitag M."/>
            <person name="Selker E.U."/>
            <person name="Archer D.B."/>
            <person name="Penalva M.A."/>
            <person name="Oakley B.R."/>
            <person name="Momany M."/>
            <person name="Tanaka T."/>
            <person name="Kumagai T."/>
            <person name="Asai K."/>
            <person name="Machida M."/>
            <person name="Nierman W.C."/>
            <person name="Denning D.W."/>
            <person name="Caddick M."/>
            <person name="Hynes M."/>
            <person name="Paoletti M."/>
            <person name="Fischer R."/>
            <person name="Miller B."/>
            <person name="Dyer P."/>
            <person name="Sachs M.S."/>
            <person name="Osmani S.A."/>
            <person name="Birren B.W."/>
        </authorList>
    </citation>
    <scope>NUCLEOTIDE SEQUENCE [LARGE SCALE GENOMIC DNA]</scope>
    <source>
        <strain evidence="10">FGSC A4 / ATCC 38163 / CBS 112.46 / NRRL 194 / M139</strain>
    </source>
</reference>
<evidence type="ECO:0000256" key="5">
    <source>
        <dbReference type="ARBA" id="ARBA00038359"/>
    </source>
</evidence>
<keyword evidence="2 7" id="KW-0812">Transmembrane</keyword>
<dbReference type="OrthoDB" id="5329176at2759"/>
<evidence type="ECO:0000256" key="2">
    <source>
        <dbReference type="ARBA" id="ARBA00022692"/>
    </source>
</evidence>
<feature type="transmembrane region" description="Helical" evidence="7">
    <location>
        <begin position="119"/>
        <end position="139"/>
    </location>
</feature>
<evidence type="ECO:0000256" key="3">
    <source>
        <dbReference type="ARBA" id="ARBA00022989"/>
    </source>
</evidence>
<evidence type="ECO:0000256" key="4">
    <source>
        <dbReference type="ARBA" id="ARBA00023136"/>
    </source>
</evidence>
<dbReference type="PANTHER" id="PTHR33048:SF47">
    <property type="entry name" value="INTEGRAL MEMBRANE PROTEIN-RELATED"/>
    <property type="match status" value="1"/>
</dbReference>
<name>Q5AR14_EMENI</name>
<dbReference type="OMA" id="ATDVTWM"/>
<evidence type="ECO:0000313" key="9">
    <source>
        <dbReference type="EMBL" id="CBF87287.1"/>
    </source>
</evidence>
<evidence type="ECO:0000256" key="1">
    <source>
        <dbReference type="ARBA" id="ARBA00004141"/>
    </source>
</evidence>
<dbReference type="InParanoid" id="Q5AR14"/>
<organism evidence="9 10">
    <name type="scientific">Emericella nidulans (strain FGSC A4 / ATCC 38163 / CBS 112.46 / NRRL 194 / M139)</name>
    <name type="common">Aspergillus nidulans</name>
    <dbReference type="NCBI Taxonomy" id="227321"/>
    <lineage>
        <taxon>Eukaryota</taxon>
        <taxon>Fungi</taxon>
        <taxon>Dikarya</taxon>
        <taxon>Ascomycota</taxon>
        <taxon>Pezizomycotina</taxon>
        <taxon>Eurotiomycetes</taxon>
        <taxon>Eurotiomycetidae</taxon>
        <taxon>Eurotiales</taxon>
        <taxon>Aspergillaceae</taxon>
        <taxon>Aspergillus</taxon>
        <taxon>Aspergillus subgen. Nidulantes</taxon>
    </lineage>
</organism>